<evidence type="ECO:0000256" key="3">
    <source>
        <dbReference type="ARBA" id="ARBA00022454"/>
    </source>
</evidence>
<dbReference type="GO" id="GO:0051301">
    <property type="term" value="P:cell division"/>
    <property type="evidence" value="ECO:0007669"/>
    <property type="project" value="UniProtKB-KW"/>
</dbReference>
<dbReference type="PANTHER" id="PTHR21577:SF3">
    <property type="entry name" value="SHUGOSHIN 1-RELATED"/>
    <property type="match status" value="1"/>
</dbReference>
<dbReference type="InParanoid" id="G1NES0"/>
<feature type="compositionally biased region" description="Basic and acidic residues" evidence="10">
    <location>
        <begin position="368"/>
        <end position="377"/>
    </location>
</feature>
<dbReference type="Bgee" id="ENSMGAG00000010990">
    <property type="expression patterns" value="Expressed in bursa of Fabricius and 15 other cell types or tissues"/>
</dbReference>
<evidence type="ECO:0000256" key="7">
    <source>
        <dbReference type="ARBA" id="ARBA00023306"/>
    </source>
</evidence>
<feature type="region of interest" description="Disordered" evidence="10">
    <location>
        <begin position="316"/>
        <end position="377"/>
    </location>
</feature>
<evidence type="ECO:0000256" key="8">
    <source>
        <dbReference type="ARBA" id="ARBA00023328"/>
    </source>
</evidence>
<feature type="region of interest" description="Disordered" evidence="10">
    <location>
        <begin position="548"/>
        <end position="568"/>
    </location>
</feature>
<feature type="region of interest" description="Disordered" evidence="10">
    <location>
        <begin position="399"/>
        <end position="474"/>
    </location>
</feature>
<sequence>MAEHLKKPFKDSLSDIKERMKEKRNQKWLTLSKISQISTVKCKRATTTSVKMKSLQANNKALAQALQEEKLKLRDAQALILQLRKEYQDLKFQMFDLQRNLACRQAQGLVETRLSAFSEIISKVSQNLLESVDLLGPVKDLCSRSVVSTFPSLGRGADCEKSEPGHSVFKICEELDNDTSLAKVIPDKVMQLKSQHCKSAKNWRNKRPVGQKSDFHVYSIASVLGDVYSSAEDGFGNMLTKNVSTRRRYSKMTKRDEFCTGILDNLEASDSAEEPFKQDEIRLQKSLDVCTVENIHSGISQVDKVGSEPVLRQVDSETAKVSAGNSSDLKQRACKSREDSQVRREKDQKVKMGGTKDTSRPRSKKRQGKEACKEKLDNLSGSSDAYDFNFEESVHVTPFRQNKVNDRDTDVGDKEESSESNSIELSDTEGDSDDSLYTGTSPIHVRPRSQRCLAQHEQKLHKEETEKKTEVNKSSEKSISKFVKGLGFFYVFNGNRIMLLKIIGFTLLSTFFLRAEIELIFKFWQPSKSFHSHLCDVTNIASSLLSKGNAPVGPAGERSPSPKRKRRSCTLTVNYKEPSIIGKLRRGDPFTDVCFLNSPIFKQKKDAKRNSTKKKSLSKYNEKFVGGC</sequence>
<evidence type="ECO:0000313" key="12">
    <source>
        <dbReference type="Ensembl" id="ENSMGAP00000011454.3"/>
    </source>
</evidence>
<reference evidence="12" key="2">
    <citation type="submission" date="2025-08" db="UniProtKB">
        <authorList>
            <consortium name="Ensembl"/>
        </authorList>
    </citation>
    <scope>IDENTIFICATION</scope>
</reference>
<comment type="subcellular location">
    <subcellularLocation>
        <location evidence="1">Chromosome</location>
        <location evidence="1">Centromere</location>
    </subcellularLocation>
</comment>
<evidence type="ECO:0000256" key="4">
    <source>
        <dbReference type="ARBA" id="ARBA00022618"/>
    </source>
</evidence>
<evidence type="ECO:0000259" key="11">
    <source>
        <dbReference type="Pfam" id="PF07557"/>
    </source>
</evidence>
<dbReference type="GeneTree" id="ENSGT00940000154107"/>
<dbReference type="Gene3D" id="1.20.5.730">
    <property type="entry name" value="Single helix bin"/>
    <property type="match status" value="1"/>
</dbReference>
<dbReference type="GO" id="GO:0000775">
    <property type="term" value="C:chromosome, centromeric region"/>
    <property type="evidence" value="ECO:0007669"/>
    <property type="project" value="UniProtKB-SubCell"/>
</dbReference>
<keyword evidence="8" id="KW-0137">Centromere</keyword>
<evidence type="ECO:0000256" key="1">
    <source>
        <dbReference type="ARBA" id="ARBA00004584"/>
    </source>
</evidence>
<feature type="compositionally biased region" description="Basic and acidic residues" evidence="10">
    <location>
        <begin position="454"/>
        <end position="474"/>
    </location>
</feature>
<evidence type="ECO:0000256" key="2">
    <source>
        <dbReference type="ARBA" id="ARBA00010845"/>
    </source>
</evidence>
<evidence type="ECO:0000256" key="5">
    <source>
        <dbReference type="ARBA" id="ARBA00022829"/>
    </source>
</evidence>
<feature type="compositionally biased region" description="Basic and acidic residues" evidence="10">
    <location>
        <begin position="403"/>
        <end position="417"/>
    </location>
</feature>
<dbReference type="InterPro" id="IPR038889">
    <property type="entry name" value="Shugoshin1/2"/>
</dbReference>
<dbReference type="Proteomes" id="UP000001645">
    <property type="component" value="Chromosome 6"/>
</dbReference>
<dbReference type="Ensembl" id="ENSMGAT00000012330.3">
    <property type="protein sequence ID" value="ENSMGAP00000011454.3"/>
    <property type="gene ID" value="ENSMGAG00000010990.3"/>
</dbReference>
<feature type="coiled-coil region" evidence="9">
    <location>
        <begin position="52"/>
        <end position="100"/>
    </location>
</feature>
<keyword evidence="3" id="KW-0158">Chromosome</keyword>
<evidence type="ECO:0000256" key="9">
    <source>
        <dbReference type="SAM" id="Coils"/>
    </source>
</evidence>
<feature type="compositionally biased region" description="Basic and acidic residues" evidence="10">
    <location>
        <begin position="329"/>
        <end position="350"/>
    </location>
</feature>
<dbReference type="InterPro" id="IPR011515">
    <property type="entry name" value="Shugoshin_C"/>
</dbReference>
<feature type="domain" description="Shugoshin C-terminal" evidence="11">
    <location>
        <begin position="564"/>
        <end position="586"/>
    </location>
</feature>
<comment type="similarity">
    <text evidence="2">Belongs to the shugoshin family.</text>
</comment>
<dbReference type="Pfam" id="PF07557">
    <property type="entry name" value="Shugoshin_C"/>
    <property type="match status" value="1"/>
</dbReference>
<keyword evidence="6 9" id="KW-0175">Coiled coil</keyword>
<protein>
    <recommendedName>
        <fullName evidence="11">Shugoshin C-terminal domain-containing protein</fullName>
    </recommendedName>
</protein>
<evidence type="ECO:0000256" key="6">
    <source>
        <dbReference type="ARBA" id="ARBA00023054"/>
    </source>
</evidence>
<dbReference type="AlphaFoldDB" id="G1NES0"/>
<reference evidence="12" key="3">
    <citation type="submission" date="2025-09" db="UniProtKB">
        <authorList>
            <consortium name="Ensembl"/>
        </authorList>
    </citation>
    <scope>IDENTIFICATION</scope>
</reference>
<name>G1NES0_MELGA</name>
<dbReference type="GO" id="GO:0005634">
    <property type="term" value="C:nucleus"/>
    <property type="evidence" value="ECO:0007669"/>
    <property type="project" value="InterPro"/>
</dbReference>
<keyword evidence="7" id="KW-0131">Cell cycle</keyword>
<dbReference type="GO" id="GO:0045132">
    <property type="term" value="P:meiotic chromosome segregation"/>
    <property type="evidence" value="ECO:0007669"/>
    <property type="project" value="InterPro"/>
</dbReference>
<dbReference type="HOGENOM" id="CLU_022813_0_0_1"/>
<keyword evidence="13" id="KW-1185">Reference proteome</keyword>
<reference evidence="12 13" key="1">
    <citation type="journal article" date="2010" name="PLoS Biol.">
        <title>Multi-platform next-generation sequencing of the domestic turkey (Meleagris gallopavo): genome assembly and analysis.</title>
        <authorList>
            <person name="Dalloul R.A."/>
            <person name="Long J.A."/>
            <person name="Zimin A.V."/>
            <person name="Aslam L."/>
            <person name="Beal K."/>
            <person name="Blomberg L.A."/>
            <person name="Bouffard P."/>
            <person name="Burt D.W."/>
            <person name="Crasta O."/>
            <person name="Crooijmans R.P."/>
            <person name="Cooper K."/>
            <person name="Coulombe R.A."/>
            <person name="De S."/>
            <person name="Delany M.E."/>
            <person name="Dodgson J.B."/>
            <person name="Dong J.J."/>
            <person name="Evans C."/>
            <person name="Frederickson K.M."/>
            <person name="Flicek P."/>
            <person name="Florea L."/>
            <person name="Folkerts O."/>
            <person name="Groenen M.A."/>
            <person name="Harkins T.T."/>
            <person name="Herrero J."/>
            <person name="Hoffmann S."/>
            <person name="Megens H.J."/>
            <person name="Jiang A."/>
            <person name="de Jong P."/>
            <person name="Kaiser P."/>
            <person name="Kim H."/>
            <person name="Kim K.W."/>
            <person name="Kim S."/>
            <person name="Langenberger D."/>
            <person name="Lee M.K."/>
            <person name="Lee T."/>
            <person name="Mane S."/>
            <person name="Marcais G."/>
            <person name="Marz M."/>
            <person name="McElroy A.P."/>
            <person name="Modise T."/>
            <person name="Nefedov M."/>
            <person name="Notredame C."/>
            <person name="Paton I.R."/>
            <person name="Payne W.S."/>
            <person name="Pertea G."/>
            <person name="Prickett D."/>
            <person name="Puiu D."/>
            <person name="Qioa D."/>
            <person name="Raineri E."/>
            <person name="Ruffier M."/>
            <person name="Salzberg S.L."/>
            <person name="Schatz M.C."/>
            <person name="Scheuring C."/>
            <person name="Schmidt C.J."/>
            <person name="Schroeder S."/>
            <person name="Searle S.M."/>
            <person name="Smith E.J."/>
            <person name="Smith J."/>
            <person name="Sonstegard T.S."/>
            <person name="Stadler P.F."/>
            <person name="Tafer H."/>
            <person name="Tu Z.J."/>
            <person name="Van Tassell C.P."/>
            <person name="Vilella A.J."/>
            <person name="Williams K.P."/>
            <person name="Yorke J.A."/>
            <person name="Zhang L."/>
            <person name="Zhang H.B."/>
            <person name="Zhang X."/>
            <person name="Zhang Y."/>
            <person name="Reed K.M."/>
        </authorList>
    </citation>
    <scope>NUCLEOTIDE SEQUENCE [LARGE SCALE GENOMIC DNA]</scope>
</reference>
<organism evidence="12 13">
    <name type="scientific">Meleagris gallopavo</name>
    <name type="common">Wild turkey</name>
    <dbReference type="NCBI Taxonomy" id="9103"/>
    <lineage>
        <taxon>Eukaryota</taxon>
        <taxon>Metazoa</taxon>
        <taxon>Chordata</taxon>
        <taxon>Craniata</taxon>
        <taxon>Vertebrata</taxon>
        <taxon>Euteleostomi</taxon>
        <taxon>Archelosauria</taxon>
        <taxon>Archosauria</taxon>
        <taxon>Dinosauria</taxon>
        <taxon>Saurischia</taxon>
        <taxon>Theropoda</taxon>
        <taxon>Coelurosauria</taxon>
        <taxon>Aves</taxon>
        <taxon>Neognathae</taxon>
        <taxon>Galloanserae</taxon>
        <taxon>Galliformes</taxon>
        <taxon>Phasianidae</taxon>
        <taxon>Meleagridinae</taxon>
        <taxon>Meleagris</taxon>
    </lineage>
</organism>
<accession>G1NES0</accession>
<dbReference type="PANTHER" id="PTHR21577">
    <property type="entry name" value="SHUGOSHIN"/>
    <property type="match status" value="1"/>
</dbReference>
<keyword evidence="5" id="KW-0159">Chromosome partition</keyword>
<proteinExistence type="inferred from homology"/>
<evidence type="ECO:0000313" key="13">
    <source>
        <dbReference type="Proteomes" id="UP000001645"/>
    </source>
</evidence>
<keyword evidence="4" id="KW-0132">Cell division</keyword>
<gene>
    <name evidence="12" type="primary">SGO1</name>
</gene>
<evidence type="ECO:0000256" key="10">
    <source>
        <dbReference type="SAM" id="MobiDB-lite"/>
    </source>
</evidence>